<name>A0ABT1UBS9_9GAMM</name>
<protein>
    <submittedName>
        <fullName evidence="1">Uncharacterized protein</fullName>
    </submittedName>
</protein>
<organism evidence="1 2">
    <name type="scientific">Methylomonas rivi</name>
    <dbReference type="NCBI Taxonomy" id="2952226"/>
    <lineage>
        <taxon>Bacteria</taxon>
        <taxon>Pseudomonadati</taxon>
        <taxon>Pseudomonadota</taxon>
        <taxon>Gammaproteobacteria</taxon>
        <taxon>Methylococcales</taxon>
        <taxon>Methylococcaceae</taxon>
        <taxon>Methylomonas</taxon>
    </lineage>
</organism>
<accession>A0ABT1UBS9</accession>
<keyword evidence="2" id="KW-1185">Reference proteome</keyword>
<gene>
    <name evidence="1" type="ORF">NP596_21755</name>
</gene>
<sequence length="206" mass="23813">AKSAQYLPFEVEGLIVPGTKDDAIKSGFTECKESYPGFECKRKSEKPFFGVTPIQTKIYLNEENNLLIDKLSSSSPNENKGTFTFRTVEIEFPENTYDKKCLANTNTEEFSYNKPEKCINNRGILFFRHALEQSGWLKESNRGWDYYIKENTPLKISFNRNHGTSVSIYPETLANISNSIRYINEQAVDKEKQENRSKEFIDGMKR</sequence>
<dbReference type="RefSeq" id="WP_256617460.1">
    <property type="nucleotide sequence ID" value="NZ_JANIBK010000363.1"/>
</dbReference>
<reference evidence="1 2" key="1">
    <citation type="submission" date="2022-07" db="EMBL/GenBank/DDBJ databases">
        <title>Methylomonas rivi sp. nov., Methylomonas rosea sp. nov., Methylomonas aureus sp. nov. and Methylomonas subterranea sp. nov., four novel methanotrophs isolated from a freshwater creek and the deep terrestrial subsurface.</title>
        <authorList>
            <person name="Abin C."/>
            <person name="Sankaranarayanan K."/>
            <person name="Garner C."/>
            <person name="Sindelar R."/>
            <person name="Kotary K."/>
            <person name="Garner R."/>
            <person name="Barclay S."/>
            <person name="Lawson P."/>
            <person name="Krumholz L."/>
        </authorList>
    </citation>
    <scope>NUCLEOTIDE SEQUENCE [LARGE SCALE GENOMIC DNA]</scope>
    <source>
        <strain evidence="1 2">WSC-6</strain>
    </source>
</reference>
<comment type="caution">
    <text evidence="1">The sequence shown here is derived from an EMBL/GenBank/DDBJ whole genome shotgun (WGS) entry which is preliminary data.</text>
</comment>
<dbReference type="Proteomes" id="UP001524586">
    <property type="component" value="Unassembled WGS sequence"/>
</dbReference>
<evidence type="ECO:0000313" key="1">
    <source>
        <dbReference type="EMBL" id="MCQ8131096.1"/>
    </source>
</evidence>
<proteinExistence type="predicted"/>
<feature type="non-terminal residue" evidence="1">
    <location>
        <position position="1"/>
    </location>
</feature>
<evidence type="ECO:0000313" key="2">
    <source>
        <dbReference type="Proteomes" id="UP001524586"/>
    </source>
</evidence>
<dbReference type="EMBL" id="JANIBK010000363">
    <property type="protein sequence ID" value="MCQ8131096.1"/>
    <property type="molecule type" value="Genomic_DNA"/>
</dbReference>